<dbReference type="PANTHER" id="PTHR21660">
    <property type="entry name" value="THIOESTERASE SUPERFAMILY MEMBER-RELATED"/>
    <property type="match status" value="1"/>
</dbReference>
<evidence type="ECO:0000313" key="6">
    <source>
        <dbReference type="Proteomes" id="UP000315377"/>
    </source>
</evidence>
<dbReference type="InterPro" id="IPR029069">
    <property type="entry name" value="HotDog_dom_sf"/>
</dbReference>
<dbReference type="Proteomes" id="UP000315377">
    <property type="component" value="Chromosome"/>
</dbReference>
<accession>A0AAP9DWZ6</accession>
<dbReference type="Pfam" id="PF03061">
    <property type="entry name" value="4HBT"/>
    <property type="match status" value="1"/>
</dbReference>
<dbReference type="Gene3D" id="3.10.129.10">
    <property type="entry name" value="Hotdog Thioesterase"/>
    <property type="match status" value="1"/>
</dbReference>
<feature type="domain" description="Thioesterase" evidence="3">
    <location>
        <begin position="42"/>
        <end position="114"/>
    </location>
</feature>
<dbReference type="AlphaFoldDB" id="A0AAP9DWZ6"/>
<dbReference type="SUPFAM" id="SSF54637">
    <property type="entry name" value="Thioesterase/thiol ester dehydrase-isomerase"/>
    <property type="match status" value="1"/>
</dbReference>
<dbReference type="CDD" id="cd03443">
    <property type="entry name" value="PaaI_thioesterase"/>
    <property type="match status" value="1"/>
</dbReference>
<dbReference type="PANTHER" id="PTHR21660:SF1">
    <property type="entry name" value="ACYL-COENZYME A THIOESTERASE 13"/>
    <property type="match status" value="1"/>
</dbReference>
<name>A0AAP9DWZ6_PANTH</name>
<dbReference type="InterPro" id="IPR003736">
    <property type="entry name" value="PAAI_dom"/>
</dbReference>
<comment type="similarity">
    <text evidence="1">Belongs to the thioesterase PaaI family.</text>
</comment>
<evidence type="ECO:0000256" key="2">
    <source>
        <dbReference type="ARBA" id="ARBA00022801"/>
    </source>
</evidence>
<organism evidence="5 6">
    <name type="scientific">Paenibacillus thiaminolyticus</name>
    <name type="common">Bacillus thiaminolyticus</name>
    <dbReference type="NCBI Taxonomy" id="49283"/>
    <lineage>
        <taxon>Bacteria</taxon>
        <taxon>Bacillati</taxon>
        <taxon>Bacillota</taxon>
        <taxon>Bacilli</taxon>
        <taxon>Bacillales</taxon>
        <taxon>Paenibacillaceae</taxon>
        <taxon>Paenibacillus</taxon>
    </lineage>
</organism>
<evidence type="ECO:0000313" key="4">
    <source>
        <dbReference type="EMBL" id="MCY9606116.1"/>
    </source>
</evidence>
<evidence type="ECO:0000259" key="3">
    <source>
        <dbReference type="Pfam" id="PF03061"/>
    </source>
</evidence>
<dbReference type="GO" id="GO:0047617">
    <property type="term" value="F:fatty acyl-CoA hydrolase activity"/>
    <property type="evidence" value="ECO:0007669"/>
    <property type="project" value="InterPro"/>
</dbReference>
<dbReference type="InterPro" id="IPR006683">
    <property type="entry name" value="Thioestr_dom"/>
</dbReference>
<evidence type="ECO:0000256" key="1">
    <source>
        <dbReference type="ARBA" id="ARBA00008324"/>
    </source>
</evidence>
<protein>
    <submittedName>
        <fullName evidence="5">PaaI family thioesterase</fullName>
    </submittedName>
</protein>
<keyword evidence="7" id="KW-1185">Reference proteome</keyword>
<dbReference type="EMBL" id="JAMDMM010000009">
    <property type="protein sequence ID" value="MCY9606116.1"/>
    <property type="molecule type" value="Genomic_DNA"/>
</dbReference>
<evidence type="ECO:0000313" key="5">
    <source>
        <dbReference type="EMBL" id="QDM45822.1"/>
    </source>
</evidence>
<sequence>MSQPTHRNRFNDLLGIEVVQLQRDGCVMQLHIRPDLHNSLEGVVHGGVTNTLADVAMGHAAVPPVDGVQQCVTVESKINYLSPAIGELLVVEARVLKRGRNLIVTDARITCDGKLVAVSSGTYARVNSGRWERRAEMPAAKDMPAADMKGKRP</sequence>
<proteinExistence type="inferred from homology"/>
<evidence type="ECO:0000313" key="7">
    <source>
        <dbReference type="Proteomes" id="UP001209276"/>
    </source>
</evidence>
<dbReference type="InterPro" id="IPR039298">
    <property type="entry name" value="ACOT13"/>
</dbReference>
<reference evidence="4 7" key="2">
    <citation type="submission" date="2022-05" db="EMBL/GenBank/DDBJ databases">
        <title>Genome Sequencing of Bee-Associated Microbes.</title>
        <authorList>
            <person name="Dunlap C."/>
        </authorList>
    </citation>
    <scope>NUCLEOTIDE SEQUENCE [LARGE SCALE GENOMIC DNA]</scope>
    <source>
        <strain evidence="4 7">NRRL B-14613</strain>
    </source>
</reference>
<dbReference type="Proteomes" id="UP001209276">
    <property type="component" value="Unassembled WGS sequence"/>
</dbReference>
<reference evidence="5 6" key="1">
    <citation type="submission" date="2019-07" db="EMBL/GenBank/DDBJ databases">
        <title>Paenibacillus thiaminolyticus NRRL B-4156.</title>
        <authorList>
            <person name="Hehnly C."/>
            <person name="Zhang L."/>
        </authorList>
    </citation>
    <scope>NUCLEOTIDE SEQUENCE [LARGE SCALE GENOMIC DNA]</scope>
    <source>
        <strain evidence="5 6">NRRL B-4156</strain>
    </source>
</reference>
<gene>
    <name evidence="5" type="ORF">FLT43_21820</name>
    <name evidence="4" type="ORF">M5W83_02935</name>
</gene>
<dbReference type="EMBL" id="CP041405">
    <property type="protein sequence ID" value="QDM45822.1"/>
    <property type="molecule type" value="Genomic_DNA"/>
</dbReference>
<dbReference type="GeneID" id="76998600"/>
<dbReference type="RefSeq" id="WP_115057727.1">
    <property type="nucleotide sequence ID" value="NZ_CALYRD010000001.1"/>
</dbReference>
<keyword evidence="2" id="KW-0378">Hydrolase</keyword>
<dbReference type="NCBIfam" id="TIGR00369">
    <property type="entry name" value="unchar_dom_1"/>
    <property type="match status" value="1"/>
</dbReference>